<dbReference type="RefSeq" id="WP_203693500.1">
    <property type="nucleotide sequence ID" value="NZ_BAAALC010000044.1"/>
</dbReference>
<proteinExistence type="predicted"/>
<organism evidence="1 2">
    <name type="scientific">Catellatospora coxensis</name>
    <dbReference type="NCBI Taxonomy" id="310354"/>
    <lineage>
        <taxon>Bacteria</taxon>
        <taxon>Bacillati</taxon>
        <taxon>Actinomycetota</taxon>
        <taxon>Actinomycetes</taxon>
        <taxon>Micromonosporales</taxon>
        <taxon>Micromonosporaceae</taxon>
        <taxon>Catellatospora</taxon>
    </lineage>
</organism>
<evidence type="ECO:0000313" key="2">
    <source>
        <dbReference type="Proteomes" id="UP000630887"/>
    </source>
</evidence>
<evidence type="ECO:0008006" key="3">
    <source>
        <dbReference type="Google" id="ProtNLM"/>
    </source>
</evidence>
<reference evidence="1 2" key="1">
    <citation type="submission" date="2021-01" db="EMBL/GenBank/DDBJ databases">
        <title>Whole genome shotgun sequence of Catellatospora coxensis NBRC 107359.</title>
        <authorList>
            <person name="Komaki H."/>
            <person name="Tamura T."/>
        </authorList>
    </citation>
    <scope>NUCLEOTIDE SEQUENCE [LARGE SCALE GENOMIC DNA]</scope>
    <source>
        <strain evidence="1 2">NBRC 107359</strain>
    </source>
</reference>
<protein>
    <recommendedName>
        <fullName evidence="3">DUF4188 domain-containing protein</fullName>
    </recommendedName>
</protein>
<sequence length="169" mass="19022">MPTRVNPQSADLSSYSDLVVVYLGMRVNRRYGLRTLLGHGPRIGRSATDQPDGLLAHESMVWSLSPMHVGMCQYWRDLPSLLAWTRSRPHRSWWRNFLRDSGGTDFWHETYRMGGGMEAMFDDVAKPRGFARFAPVHPAQGPMFGSATRAGRPENVAPVLSVEELYATA</sequence>
<dbReference type="Proteomes" id="UP000630887">
    <property type="component" value="Unassembled WGS sequence"/>
</dbReference>
<dbReference type="InterPro" id="IPR025444">
    <property type="entry name" value="Monooxy_af470"/>
</dbReference>
<accession>A0A8J3KR64</accession>
<evidence type="ECO:0000313" key="1">
    <source>
        <dbReference type="EMBL" id="GIG07148.1"/>
    </source>
</evidence>
<gene>
    <name evidence="1" type="ORF">Cco03nite_38480</name>
</gene>
<comment type="caution">
    <text evidence="1">The sequence shown here is derived from an EMBL/GenBank/DDBJ whole genome shotgun (WGS) entry which is preliminary data.</text>
</comment>
<dbReference type="EMBL" id="BONI01000031">
    <property type="protein sequence ID" value="GIG07148.1"/>
    <property type="molecule type" value="Genomic_DNA"/>
</dbReference>
<name>A0A8J3KR64_9ACTN</name>
<dbReference type="AlphaFoldDB" id="A0A8J3KR64"/>
<dbReference type="Pfam" id="PF13826">
    <property type="entry name" value="Monooxy_af470-like"/>
    <property type="match status" value="1"/>
</dbReference>
<keyword evidence="2" id="KW-1185">Reference proteome</keyword>